<dbReference type="InterPro" id="IPR026992">
    <property type="entry name" value="DIOX_N"/>
</dbReference>
<dbReference type="PANTHER" id="PTHR47990">
    <property type="entry name" value="2-OXOGLUTARATE (2OG) AND FE(II)-DEPENDENT OXYGENASE SUPERFAMILY PROTEIN-RELATED"/>
    <property type="match status" value="1"/>
</dbReference>
<evidence type="ECO:0000256" key="1">
    <source>
        <dbReference type="RuleBase" id="RU003682"/>
    </source>
</evidence>
<dbReference type="Gene3D" id="2.60.120.330">
    <property type="entry name" value="B-lactam Antibiotic, Isopenicillin N Synthase, Chain"/>
    <property type="match status" value="1"/>
</dbReference>
<feature type="domain" description="Fe2OG dioxygenase" evidence="3">
    <location>
        <begin position="276"/>
        <end position="391"/>
    </location>
</feature>
<reference evidence="4 5" key="1">
    <citation type="journal article" date="2024" name="Science">
        <title>Giant polyketide synthase enzymes in the biosynthesis of giant marine polyether toxins.</title>
        <authorList>
            <person name="Fallon T.R."/>
            <person name="Shende V.V."/>
            <person name="Wierzbicki I.H."/>
            <person name="Pendleton A.L."/>
            <person name="Watervoot N.F."/>
            <person name="Auber R.P."/>
            <person name="Gonzalez D.J."/>
            <person name="Wisecaver J.H."/>
            <person name="Moore B.S."/>
        </authorList>
    </citation>
    <scope>NUCLEOTIDE SEQUENCE [LARGE SCALE GENOMIC DNA]</scope>
    <source>
        <strain evidence="4 5">12B1</strain>
    </source>
</reference>
<dbReference type="InterPro" id="IPR027443">
    <property type="entry name" value="IPNS-like_sf"/>
</dbReference>
<keyword evidence="5" id="KW-1185">Reference proteome</keyword>
<dbReference type="SUPFAM" id="SSF51197">
    <property type="entry name" value="Clavaminate synthase-like"/>
    <property type="match status" value="1"/>
</dbReference>
<name>A0AB34IBT9_PRYPA</name>
<comment type="similarity">
    <text evidence="1">Belongs to the iron/ascorbate-dependent oxidoreductase family.</text>
</comment>
<dbReference type="GO" id="GO:0016491">
    <property type="term" value="F:oxidoreductase activity"/>
    <property type="evidence" value="ECO:0007669"/>
    <property type="project" value="UniProtKB-KW"/>
</dbReference>
<feature type="region of interest" description="Disordered" evidence="2">
    <location>
        <begin position="32"/>
        <end position="67"/>
    </location>
</feature>
<dbReference type="AlphaFoldDB" id="A0AB34IBT9"/>
<dbReference type="EMBL" id="JBGBPQ010000034">
    <property type="protein sequence ID" value="KAL1493493.1"/>
    <property type="molecule type" value="Genomic_DNA"/>
</dbReference>
<evidence type="ECO:0000313" key="5">
    <source>
        <dbReference type="Proteomes" id="UP001515480"/>
    </source>
</evidence>
<dbReference type="PROSITE" id="PS51471">
    <property type="entry name" value="FE2OG_OXY"/>
    <property type="match status" value="1"/>
</dbReference>
<keyword evidence="1" id="KW-0479">Metal-binding</keyword>
<sequence length="497" mass="54688">MNLLRVISSTAILLGQARSLRRPFRSSALLAVPSPRSPRRGLRFSSLASPAPPASPSPPASLPRPRPHDVEFGVVDLEGLCWYHRGEAPPAAAVSAVRSAISSHGVWHVRRHALPPPLLHRLLAAGREFFDQPAAAKRAFSVGEMDRSRGWEMYPQHWRHHLRVAARLAAHGEPPLSQAHAEASTREGILCERFVCGPPAVCSEREMRAHEPFYDSQWARVFYESNVWPQGELRPAMEAAYPYFEAVAHANLQCVAAAMGAPHTAFDSLVSAAPLRHHSRLQLNNYPSQIQHIPSGQSPIRASQHFDVSLLSVLARQPTVDRAASAAGSSGALEVRLSDGRWVCVPAPAGHLTVFVGSLLALLSGFTLQGVTHRVSNPQGKRRALNSRRMSLGFSMKPDYTARALPPPELRAALPQLQDAAEETDAPTIGQACRLQVYHSRPSLASALVWQAQVSRVGWQNWQMQTTGIPRIEAVAKFKPWKNETLRHLRMMVRSDS</sequence>
<dbReference type="Pfam" id="PF14226">
    <property type="entry name" value="DIOX_N"/>
    <property type="match status" value="1"/>
</dbReference>
<keyword evidence="1" id="KW-0408">Iron</keyword>
<keyword evidence="1" id="KW-0560">Oxidoreductase</keyword>
<organism evidence="4 5">
    <name type="scientific">Prymnesium parvum</name>
    <name type="common">Toxic golden alga</name>
    <dbReference type="NCBI Taxonomy" id="97485"/>
    <lineage>
        <taxon>Eukaryota</taxon>
        <taxon>Haptista</taxon>
        <taxon>Haptophyta</taxon>
        <taxon>Prymnesiophyceae</taxon>
        <taxon>Prymnesiales</taxon>
        <taxon>Prymnesiaceae</taxon>
        <taxon>Prymnesium</taxon>
    </lineage>
</organism>
<evidence type="ECO:0000313" key="4">
    <source>
        <dbReference type="EMBL" id="KAL1493493.1"/>
    </source>
</evidence>
<evidence type="ECO:0000256" key="2">
    <source>
        <dbReference type="SAM" id="MobiDB-lite"/>
    </source>
</evidence>
<dbReference type="InterPro" id="IPR044861">
    <property type="entry name" value="IPNS-like_FE2OG_OXY"/>
</dbReference>
<dbReference type="Proteomes" id="UP001515480">
    <property type="component" value="Unassembled WGS sequence"/>
</dbReference>
<dbReference type="InterPro" id="IPR005123">
    <property type="entry name" value="Oxoglu/Fe-dep_dioxygenase_dom"/>
</dbReference>
<gene>
    <name evidence="4" type="ORF">AB1Y20_017198</name>
</gene>
<feature type="compositionally biased region" description="Pro residues" evidence="2">
    <location>
        <begin position="50"/>
        <end position="64"/>
    </location>
</feature>
<protein>
    <recommendedName>
        <fullName evidence="3">Fe2OG dioxygenase domain-containing protein</fullName>
    </recommendedName>
</protein>
<dbReference type="InterPro" id="IPR050231">
    <property type="entry name" value="Iron_ascorbate_oxido_reductase"/>
</dbReference>
<proteinExistence type="inferred from homology"/>
<evidence type="ECO:0000259" key="3">
    <source>
        <dbReference type="PROSITE" id="PS51471"/>
    </source>
</evidence>
<accession>A0AB34IBT9</accession>
<dbReference type="GO" id="GO:0046872">
    <property type="term" value="F:metal ion binding"/>
    <property type="evidence" value="ECO:0007669"/>
    <property type="project" value="UniProtKB-KW"/>
</dbReference>
<dbReference type="Pfam" id="PF03171">
    <property type="entry name" value="2OG-FeII_Oxy"/>
    <property type="match status" value="1"/>
</dbReference>
<comment type="caution">
    <text evidence="4">The sequence shown here is derived from an EMBL/GenBank/DDBJ whole genome shotgun (WGS) entry which is preliminary data.</text>
</comment>